<dbReference type="Pfam" id="PF17989">
    <property type="entry name" value="ALP_N"/>
    <property type="match status" value="1"/>
</dbReference>
<gene>
    <name evidence="2" type="ORF">SAMN04487926_105309</name>
</gene>
<evidence type="ECO:0000313" key="2">
    <source>
        <dbReference type="EMBL" id="SDH56259.1"/>
    </source>
</evidence>
<dbReference type="Proteomes" id="UP000198900">
    <property type="component" value="Unassembled WGS sequence"/>
</dbReference>
<evidence type="ECO:0000313" key="3">
    <source>
        <dbReference type="Proteomes" id="UP000198900"/>
    </source>
</evidence>
<feature type="domain" description="Actin-like protein N-terminal" evidence="1">
    <location>
        <begin position="15"/>
        <end position="164"/>
    </location>
</feature>
<evidence type="ECO:0000259" key="1">
    <source>
        <dbReference type="Pfam" id="PF17989"/>
    </source>
</evidence>
<protein>
    <submittedName>
        <fullName evidence="2">Plasmid segregation protein ParM</fullName>
    </submittedName>
</protein>
<sequence>MFNEPSFHNQPGEVGLDVGYLSTKYALRRDGKIVTGSFPSLALRASGVAIFSGLESIGAREADLRIEIGDASYLVNTSEVEVVSSSVIRTENDQYPITDEHDALVKAALVQSGIQNISELVLGLPMHTFQQYAPALIKKFRGRHEFGHGTYTVRNASVLPQGVGAFAFLRVKKPDAFMPDTSCCMIDCGWATTDTLVASPSFKIDPHRSRGIAGGAALVLRHIAELLQRDHSGRFSNLDRIDRAIVTGKPLIHAGREIDLSPYLRRALHVTIPVARSVLTTIKTQEDLIVFAAGGAAHYYLEALREILGCEIQVVDNPRFANSIGFLLAGEAARKGRQ</sequence>
<dbReference type="EMBL" id="FNDI01000005">
    <property type="protein sequence ID" value="SDH56259.1"/>
    <property type="molecule type" value="Genomic_DNA"/>
</dbReference>
<dbReference type="Gene3D" id="3.30.420.40">
    <property type="match status" value="2"/>
</dbReference>
<reference evidence="2" key="1">
    <citation type="submission" date="2016-10" db="EMBL/GenBank/DDBJ databases">
        <authorList>
            <person name="Varghese N."/>
            <person name="Submissions S."/>
        </authorList>
    </citation>
    <scope>NUCLEOTIDE SEQUENCE [LARGE SCALE GENOMIC DNA]</scope>
    <source>
        <strain evidence="2">YR281</strain>
    </source>
</reference>
<dbReference type="AlphaFoldDB" id="A0A7Z7B4I5"/>
<name>A0A7Z7B4I5_9BURK</name>
<dbReference type="InterPro" id="IPR043129">
    <property type="entry name" value="ATPase_NBD"/>
</dbReference>
<comment type="caution">
    <text evidence="2">The sequence shown here is derived from an EMBL/GenBank/DDBJ whole genome shotgun (WGS) entry which is preliminary data.</text>
</comment>
<dbReference type="InterPro" id="IPR040607">
    <property type="entry name" value="ALP_N"/>
</dbReference>
<proteinExistence type="predicted"/>
<dbReference type="RefSeq" id="WP_091778094.1">
    <property type="nucleotide sequence ID" value="NZ_FNDI01000005.1"/>
</dbReference>
<dbReference type="SUPFAM" id="SSF53067">
    <property type="entry name" value="Actin-like ATPase domain"/>
    <property type="match status" value="2"/>
</dbReference>
<keyword evidence="3" id="KW-1185">Reference proteome</keyword>
<organism evidence="2 3">
    <name type="scientific">Paraburkholderia steynii</name>
    <dbReference type="NCBI Taxonomy" id="1245441"/>
    <lineage>
        <taxon>Bacteria</taxon>
        <taxon>Pseudomonadati</taxon>
        <taxon>Pseudomonadota</taxon>
        <taxon>Betaproteobacteria</taxon>
        <taxon>Burkholderiales</taxon>
        <taxon>Burkholderiaceae</taxon>
        <taxon>Paraburkholderia</taxon>
    </lineage>
</organism>
<accession>A0A7Z7B4I5</accession>